<dbReference type="PANTHER" id="PTHR33377:SF54">
    <property type="entry name" value="OS01G0256300 PROTEIN"/>
    <property type="match status" value="1"/>
</dbReference>
<sequence>KNKNLLPPTLTNHSRETKLQRTHAAAKDALLAAAASDLVGRLISFLISKWQEHRAGDDDGASRLQRALLRARVVMEEAEGRRVTSPAMLRQRRQLRWEMCRAAYALDALRIRNAAAAAASRRRRRRCQPLLLSLGGDGDATVMESLEAALGGAKELVVLLAGCPRLSRQPYSAYLFMERCMFGRQMEKEQIVDFLLRPACSSAGDPNPGVLPVVGGPEVGKRTLVEHVCIDERIRQYFAKIHRLSSDDLMAAGDDDEHRRFGIDPSARSLVVVDVVGDVEEEPWRRLCSSVRRENGDGKVVIICRTAEHAARLGTAPRPVTLDNLRRPELWYMFRVLAFGGADPEDRPELVAIAAELFEGVKHFAMIAAVNAHAAALRADMTARSWRRIARAAIDAHGGRGEHGPVRDEDDSYYLYRPSMDGPHCLFYGRRKLTTWTPAASTTPTVTMQDLLSGRVVPGVDTPRFDVLVWRSPIPPHCSYVATCDMGRAQQFVVASGGRRPFERRKPSGNLDHGECLNKKRRPMYSGDG</sequence>
<dbReference type="InterPro" id="IPR027417">
    <property type="entry name" value="P-loop_NTPase"/>
</dbReference>
<dbReference type="InParanoid" id="A0A0P0V0R0"/>
<dbReference type="EMBL" id="AP014957">
    <property type="protein sequence ID" value="BAS71391.1"/>
    <property type="molecule type" value="Genomic_DNA"/>
</dbReference>
<organism evidence="2 3">
    <name type="scientific">Oryza sativa subsp. japonica</name>
    <name type="common">Rice</name>
    <dbReference type="NCBI Taxonomy" id="39947"/>
    <lineage>
        <taxon>Eukaryota</taxon>
        <taxon>Viridiplantae</taxon>
        <taxon>Streptophyta</taxon>
        <taxon>Embryophyta</taxon>
        <taxon>Tracheophyta</taxon>
        <taxon>Spermatophyta</taxon>
        <taxon>Magnoliopsida</taxon>
        <taxon>Liliopsida</taxon>
        <taxon>Poales</taxon>
        <taxon>Poaceae</taxon>
        <taxon>BOP clade</taxon>
        <taxon>Oryzoideae</taxon>
        <taxon>Oryzeae</taxon>
        <taxon>Oryzinae</taxon>
        <taxon>Oryza</taxon>
        <taxon>Oryza sativa</taxon>
    </lineage>
</organism>
<protein>
    <submittedName>
        <fullName evidence="2">Os01g0256300 protein</fullName>
    </submittedName>
</protein>
<keyword evidence="3" id="KW-1185">Reference proteome</keyword>
<name>A0A0P0V0R0_ORYSJ</name>
<evidence type="ECO:0000313" key="3">
    <source>
        <dbReference type="Proteomes" id="UP000059680"/>
    </source>
</evidence>
<feature type="compositionally biased region" description="Basic and acidic residues" evidence="1">
    <location>
        <begin position="500"/>
        <end position="518"/>
    </location>
</feature>
<dbReference type="STRING" id="39947.A0A0P0V0R0"/>
<evidence type="ECO:0000313" key="2">
    <source>
        <dbReference type="EMBL" id="BAS71391.1"/>
    </source>
</evidence>
<dbReference type="FunCoup" id="A0A0P0V0R0">
    <property type="interactions" value="118"/>
</dbReference>
<reference evidence="3" key="1">
    <citation type="journal article" date="2005" name="Nature">
        <title>The map-based sequence of the rice genome.</title>
        <authorList>
            <consortium name="International rice genome sequencing project (IRGSP)"/>
            <person name="Matsumoto T."/>
            <person name="Wu J."/>
            <person name="Kanamori H."/>
            <person name="Katayose Y."/>
            <person name="Fujisawa M."/>
            <person name="Namiki N."/>
            <person name="Mizuno H."/>
            <person name="Yamamoto K."/>
            <person name="Antonio B.A."/>
            <person name="Baba T."/>
            <person name="Sakata K."/>
            <person name="Nagamura Y."/>
            <person name="Aoki H."/>
            <person name="Arikawa K."/>
            <person name="Arita K."/>
            <person name="Bito T."/>
            <person name="Chiden Y."/>
            <person name="Fujitsuka N."/>
            <person name="Fukunaka R."/>
            <person name="Hamada M."/>
            <person name="Harada C."/>
            <person name="Hayashi A."/>
            <person name="Hijishita S."/>
            <person name="Honda M."/>
            <person name="Hosokawa S."/>
            <person name="Ichikawa Y."/>
            <person name="Idonuma A."/>
            <person name="Iijima M."/>
            <person name="Ikeda M."/>
            <person name="Ikeno M."/>
            <person name="Ito K."/>
            <person name="Ito S."/>
            <person name="Ito T."/>
            <person name="Ito Y."/>
            <person name="Ito Y."/>
            <person name="Iwabuchi A."/>
            <person name="Kamiya K."/>
            <person name="Karasawa W."/>
            <person name="Kurita K."/>
            <person name="Katagiri S."/>
            <person name="Kikuta A."/>
            <person name="Kobayashi H."/>
            <person name="Kobayashi N."/>
            <person name="Machita K."/>
            <person name="Maehara T."/>
            <person name="Masukawa M."/>
            <person name="Mizubayashi T."/>
            <person name="Mukai Y."/>
            <person name="Nagasaki H."/>
            <person name="Nagata Y."/>
            <person name="Naito S."/>
            <person name="Nakashima M."/>
            <person name="Nakama Y."/>
            <person name="Nakamichi Y."/>
            <person name="Nakamura M."/>
            <person name="Meguro A."/>
            <person name="Negishi M."/>
            <person name="Ohta I."/>
            <person name="Ohta T."/>
            <person name="Okamoto M."/>
            <person name="Ono N."/>
            <person name="Saji S."/>
            <person name="Sakaguchi M."/>
            <person name="Sakai K."/>
            <person name="Shibata M."/>
            <person name="Shimokawa T."/>
            <person name="Song J."/>
            <person name="Takazaki Y."/>
            <person name="Terasawa K."/>
            <person name="Tsugane M."/>
            <person name="Tsuji K."/>
            <person name="Ueda S."/>
            <person name="Waki K."/>
            <person name="Yamagata H."/>
            <person name="Yamamoto M."/>
            <person name="Yamamoto S."/>
            <person name="Yamane H."/>
            <person name="Yoshiki S."/>
            <person name="Yoshihara R."/>
            <person name="Yukawa K."/>
            <person name="Zhong H."/>
            <person name="Yano M."/>
            <person name="Yuan Q."/>
            <person name="Ouyang S."/>
            <person name="Liu J."/>
            <person name="Jones K.M."/>
            <person name="Gansberger K."/>
            <person name="Moffat K."/>
            <person name="Hill J."/>
            <person name="Bera J."/>
            <person name="Fadrosh D."/>
            <person name="Jin S."/>
            <person name="Johri S."/>
            <person name="Kim M."/>
            <person name="Overton L."/>
            <person name="Reardon M."/>
            <person name="Tsitrin T."/>
            <person name="Vuong H."/>
            <person name="Weaver B."/>
            <person name="Ciecko A."/>
            <person name="Tallon L."/>
            <person name="Jackson J."/>
            <person name="Pai G."/>
            <person name="Aken S.V."/>
            <person name="Utterback T."/>
            <person name="Reidmuller S."/>
            <person name="Feldblyum T."/>
            <person name="Hsiao J."/>
            <person name="Zismann V."/>
            <person name="Iobst S."/>
            <person name="de Vazeille A.R."/>
            <person name="Buell C.R."/>
            <person name="Ying K."/>
            <person name="Li Y."/>
            <person name="Lu T."/>
            <person name="Huang Y."/>
            <person name="Zhao Q."/>
            <person name="Feng Q."/>
            <person name="Zhang L."/>
            <person name="Zhu J."/>
            <person name="Weng Q."/>
            <person name="Mu J."/>
            <person name="Lu Y."/>
            <person name="Fan D."/>
            <person name="Liu Y."/>
            <person name="Guan J."/>
            <person name="Zhang Y."/>
            <person name="Yu S."/>
            <person name="Liu X."/>
            <person name="Zhang Y."/>
            <person name="Hong G."/>
            <person name="Han B."/>
            <person name="Choisne N."/>
            <person name="Demange N."/>
            <person name="Orjeda G."/>
            <person name="Samain S."/>
            <person name="Cattolico L."/>
            <person name="Pelletier E."/>
            <person name="Couloux A."/>
            <person name="Segurens B."/>
            <person name="Wincker P."/>
            <person name="D'Hont A."/>
            <person name="Scarpelli C."/>
            <person name="Weissenbach J."/>
            <person name="Salanoubat M."/>
            <person name="Quetier F."/>
            <person name="Yu Y."/>
            <person name="Kim H.R."/>
            <person name="Rambo T."/>
            <person name="Currie J."/>
            <person name="Collura K."/>
            <person name="Luo M."/>
            <person name="Yang T."/>
            <person name="Ammiraju J.S.S."/>
            <person name="Engler F."/>
            <person name="Soderlund C."/>
            <person name="Wing R.A."/>
            <person name="Palmer L.E."/>
            <person name="de la Bastide M."/>
            <person name="Spiegel L."/>
            <person name="Nascimento L."/>
            <person name="Zutavern T."/>
            <person name="O'Shaughnessy A."/>
            <person name="Dike S."/>
            <person name="Dedhia N."/>
            <person name="Preston R."/>
            <person name="Balija V."/>
            <person name="McCombie W.R."/>
            <person name="Chow T."/>
            <person name="Chen H."/>
            <person name="Chung M."/>
            <person name="Chen C."/>
            <person name="Shaw J."/>
            <person name="Wu H."/>
            <person name="Hsiao K."/>
            <person name="Chao Y."/>
            <person name="Chu M."/>
            <person name="Cheng C."/>
            <person name="Hour A."/>
            <person name="Lee P."/>
            <person name="Lin S."/>
            <person name="Lin Y."/>
            <person name="Liou J."/>
            <person name="Liu S."/>
            <person name="Hsing Y."/>
            <person name="Raghuvanshi S."/>
            <person name="Mohanty A."/>
            <person name="Bharti A.K."/>
            <person name="Gaur A."/>
            <person name="Gupta V."/>
            <person name="Kumar D."/>
            <person name="Ravi V."/>
            <person name="Vij S."/>
            <person name="Kapur A."/>
            <person name="Khurana P."/>
            <person name="Khurana P."/>
            <person name="Khurana J.P."/>
            <person name="Tyagi A.K."/>
            <person name="Gaikwad K."/>
            <person name="Singh A."/>
            <person name="Dalal V."/>
            <person name="Srivastava S."/>
            <person name="Dixit A."/>
            <person name="Pal A.K."/>
            <person name="Ghazi I.A."/>
            <person name="Yadav M."/>
            <person name="Pandit A."/>
            <person name="Bhargava A."/>
            <person name="Sureshbabu K."/>
            <person name="Batra K."/>
            <person name="Sharma T.R."/>
            <person name="Mohapatra T."/>
            <person name="Singh N.K."/>
            <person name="Messing J."/>
            <person name="Nelson A.B."/>
            <person name="Fuks G."/>
            <person name="Kavchok S."/>
            <person name="Keizer G."/>
            <person name="Linton E."/>
            <person name="Llaca V."/>
            <person name="Song R."/>
            <person name="Tanyolac B."/>
            <person name="Young S."/>
            <person name="Ho-Il K."/>
            <person name="Hahn J.H."/>
            <person name="Sangsakoo G."/>
            <person name="Vanavichit A."/>
            <person name="de Mattos Luiz.A.T."/>
            <person name="Zimmer P.D."/>
            <person name="Malone G."/>
            <person name="Dellagostin O."/>
            <person name="de Oliveira A.C."/>
            <person name="Bevan M."/>
            <person name="Bancroft I."/>
            <person name="Minx P."/>
            <person name="Cordum H."/>
            <person name="Wilson R."/>
            <person name="Cheng Z."/>
            <person name="Jin W."/>
            <person name="Jiang J."/>
            <person name="Leong S.A."/>
            <person name="Iwama H."/>
            <person name="Gojobori T."/>
            <person name="Itoh T."/>
            <person name="Niimura Y."/>
            <person name="Fujii Y."/>
            <person name="Habara T."/>
            <person name="Sakai H."/>
            <person name="Sato Y."/>
            <person name="Wilson G."/>
            <person name="Kumar K."/>
            <person name="McCouch S."/>
            <person name="Juretic N."/>
            <person name="Hoen D."/>
            <person name="Wright S."/>
            <person name="Bruskiewich R."/>
            <person name="Bureau T."/>
            <person name="Miyao A."/>
            <person name="Hirochika H."/>
            <person name="Nishikawa T."/>
            <person name="Kadowaki K."/>
            <person name="Sugiura M."/>
            <person name="Burr B."/>
            <person name="Sasaki T."/>
        </authorList>
    </citation>
    <scope>NUCLEOTIDE SEQUENCE [LARGE SCALE GENOMIC DNA]</scope>
    <source>
        <strain evidence="3">cv. Nipponbare</strain>
    </source>
</reference>
<dbReference type="Gramene" id="Os01t0256300-00">
    <property type="protein sequence ID" value="Os01t0256300-00"/>
    <property type="gene ID" value="Os01g0256300"/>
</dbReference>
<dbReference type="eggNOG" id="KOG4658">
    <property type="taxonomic scope" value="Eukaryota"/>
</dbReference>
<dbReference type="PANTHER" id="PTHR33377">
    <property type="entry name" value="OS10G0134700 PROTEIN-RELATED"/>
    <property type="match status" value="1"/>
</dbReference>
<feature type="region of interest" description="Disordered" evidence="1">
    <location>
        <begin position="498"/>
        <end position="529"/>
    </location>
</feature>
<reference evidence="2 3" key="2">
    <citation type="journal article" date="2013" name="Plant Cell Physiol.">
        <title>Rice Annotation Project Database (RAP-DB): an integrative and interactive database for rice genomics.</title>
        <authorList>
            <person name="Sakai H."/>
            <person name="Lee S.S."/>
            <person name="Tanaka T."/>
            <person name="Numa H."/>
            <person name="Kim J."/>
            <person name="Kawahara Y."/>
            <person name="Wakimoto H."/>
            <person name="Yang C.C."/>
            <person name="Iwamoto M."/>
            <person name="Abe T."/>
            <person name="Yamada Y."/>
            <person name="Muto A."/>
            <person name="Inokuchi H."/>
            <person name="Ikemura T."/>
            <person name="Matsumoto T."/>
            <person name="Sasaki T."/>
            <person name="Itoh T."/>
        </authorList>
    </citation>
    <scope>NUCLEOTIDE SEQUENCE [LARGE SCALE GENOMIC DNA]</scope>
    <source>
        <strain evidence="3">cv. Nipponbare</strain>
    </source>
</reference>
<reference evidence="2 3" key="3">
    <citation type="journal article" date="2013" name="Rice">
        <title>Improvement of the Oryza sativa Nipponbare reference genome using next generation sequence and optical map data.</title>
        <authorList>
            <person name="Kawahara Y."/>
            <person name="de la Bastide M."/>
            <person name="Hamilton J.P."/>
            <person name="Kanamori H."/>
            <person name="McCombie W.R."/>
            <person name="Ouyang S."/>
            <person name="Schwartz D.C."/>
            <person name="Tanaka T."/>
            <person name="Wu J."/>
            <person name="Zhou S."/>
            <person name="Childs K.L."/>
            <person name="Davidson R.M."/>
            <person name="Lin H."/>
            <person name="Quesada-Ocampo L."/>
            <person name="Vaillancourt B."/>
            <person name="Sakai H."/>
            <person name="Lee S.S."/>
            <person name="Kim J."/>
            <person name="Numa H."/>
            <person name="Itoh T."/>
            <person name="Buell C.R."/>
            <person name="Matsumoto T."/>
        </authorList>
    </citation>
    <scope>NUCLEOTIDE SEQUENCE [LARGE SCALE GENOMIC DNA]</scope>
    <source>
        <strain evidence="3">cv. Nipponbare</strain>
    </source>
</reference>
<dbReference type="AlphaFoldDB" id="A0A0P0V0R0"/>
<gene>
    <name evidence="2" type="ordered locus">Os01g0256300</name>
    <name evidence="2" type="ORF">OSNPB_010256300</name>
</gene>
<proteinExistence type="predicted"/>
<dbReference type="OMA" id="VATCDME"/>
<evidence type="ECO:0000256" key="1">
    <source>
        <dbReference type="SAM" id="MobiDB-lite"/>
    </source>
</evidence>
<feature type="non-terminal residue" evidence="2">
    <location>
        <position position="1"/>
    </location>
</feature>
<dbReference type="SUPFAM" id="SSF52540">
    <property type="entry name" value="P-loop containing nucleoside triphosphate hydrolases"/>
    <property type="match status" value="1"/>
</dbReference>
<dbReference type="PaxDb" id="39947-A0A0P0V0R0"/>
<dbReference type="Proteomes" id="UP000059680">
    <property type="component" value="Chromosome 1"/>
</dbReference>
<accession>A0A0P0V0R0</accession>